<proteinExistence type="predicted"/>
<dbReference type="Gene3D" id="3.40.50.1820">
    <property type="entry name" value="alpha/beta hydrolase"/>
    <property type="match status" value="1"/>
</dbReference>
<dbReference type="AlphaFoldDB" id="A0A672QUL1"/>
<accession>A0A672QUL1</accession>
<dbReference type="Ensembl" id="ENSSGRT00000084996.1">
    <property type="protein sequence ID" value="ENSSGRP00000079817.1"/>
    <property type="gene ID" value="ENSSGRG00000040449.1"/>
</dbReference>
<reference evidence="1" key="1">
    <citation type="submission" date="2025-08" db="UniProtKB">
        <authorList>
            <consortium name="Ensembl"/>
        </authorList>
    </citation>
    <scope>IDENTIFICATION</scope>
</reference>
<dbReference type="InParanoid" id="A0A672QUL1"/>
<keyword evidence="2" id="KW-1185">Reference proteome</keyword>
<dbReference type="InterPro" id="IPR029058">
    <property type="entry name" value="AB_hydrolase_fold"/>
</dbReference>
<evidence type="ECO:0000313" key="1">
    <source>
        <dbReference type="Ensembl" id="ENSSGRP00000079817.1"/>
    </source>
</evidence>
<protein>
    <recommendedName>
        <fullName evidence="3">Lipase domain-containing protein</fullName>
    </recommendedName>
</protein>
<organism evidence="1 2">
    <name type="scientific">Sinocyclocheilus grahami</name>
    <name type="common">Dianchi golden-line fish</name>
    <name type="synonym">Barbus grahami</name>
    <dbReference type="NCBI Taxonomy" id="75366"/>
    <lineage>
        <taxon>Eukaryota</taxon>
        <taxon>Metazoa</taxon>
        <taxon>Chordata</taxon>
        <taxon>Craniata</taxon>
        <taxon>Vertebrata</taxon>
        <taxon>Euteleostomi</taxon>
        <taxon>Actinopterygii</taxon>
        <taxon>Neopterygii</taxon>
        <taxon>Teleostei</taxon>
        <taxon>Ostariophysi</taxon>
        <taxon>Cypriniformes</taxon>
        <taxon>Cyprinidae</taxon>
        <taxon>Cyprininae</taxon>
        <taxon>Sinocyclocheilus</taxon>
    </lineage>
</organism>
<dbReference type="Proteomes" id="UP000472262">
    <property type="component" value="Unassembled WGS sequence"/>
</dbReference>
<evidence type="ECO:0008006" key="3">
    <source>
        <dbReference type="Google" id="ProtNLM"/>
    </source>
</evidence>
<reference evidence="1" key="2">
    <citation type="submission" date="2025-09" db="UniProtKB">
        <authorList>
            <consortium name="Ensembl"/>
        </authorList>
    </citation>
    <scope>IDENTIFICATION</scope>
</reference>
<name>A0A672QUL1_SINGR</name>
<evidence type="ECO:0000313" key="2">
    <source>
        <dbReference type="Proteomes" id="UP000472262"/>
    </source>
</evidence>
<sequence length="78" mass="9167">MIFTECPNDFWHKRKIYNFDPYNLIHAFNYKPTRWTRFLIHGYIDKGDENWPVDSCKDLLMAGVGQGGQGEVFSNPLI</sequence>